<evidence type="ECO:0000256" key="1">
    <source>
        <dbReference type="SAM" id="MobiDB-lite"/>
    </source>
</evidence>
<reference evidence="2" key="2">
    <citation type="submission" date="2018-05" db="EMBL/GenBank/DDBJ databases">
        <title>OpunRS2 (Oryza punctata Reference Sequence Version 2).</title>
        <authorList>
            <person name="Zhang J."/>
            <person name="Kudrna D."/>
            <person name="Lee S."/>
            <person name="Talag J."/>
            <person name="Welchert J."/>
            <person name="Wing R.A."/>
        </authorList>
    </citation>
    <scope>NUCLEOTIDE SEQUENCE [LARGE SCALE GENOMIC DNA]</scope>
</reference>
<keyword evidence="3" id="KW-1185">Reference proteome</keyword>
<dbReference type="AlphaFoldDB" id="A0A0E0K0N7"/>
<protein>
    <submittedName>
        <fullName evidence="2">Uncharacterized protein</fullName>
    </submittedName>
</protein>
<dbReference type="OMA" id="FIWACIS"/>
<sequence length="284" mass="30539">MGVGSFPIGVADPCNLNHWNDASNGRHTPNLPSPSPSRIPHRTHRLHHNPLLPHLTIAATSSTTPPLPPPLLLAFPAYPHPFPIPPPPPHHRRLPFHPAGNDSRSSSSSRGPDGLLHSVGADPYTVTPPAPAQSPPSSPPSLPLPATSPSPVIVVPLSHHHCLPLTVHRSPPSSNWLYAMEKGMRIPQRTVYSYAAPLQTMAPSSLAMPSGEQRLSNCQSDSGVEWMQTCVLGLATTFLRGAELLLVAKRNHDEKIVANNINTYLIQPCDVAVVGSGFERTMAR</sequence>
<accession>A0A0E0K0N7</accession>
<dbReference type="Proteomes" id="UP000026962">
    <property type="component" value="Chromosome 2"/>
</dbReference>
<feature type="compositionally biased region" description="Pro residues" evidence="1">
    <location>
        <begin position="126"/>
        <end position="145"/>
    </location>
</feature>
<evidence type="ECO:0000313" key="2">
    <source>
        <dbReference type="EnsemblPlants" id="OPUNC02G17180.1"/>
    </source>
</evidence>
<feature type="region of interest" description="Disordered" evidence="1">
    <location>
        <begin position="84"/>
        <end position="145"/>
    </location>
</feature>
<feature type="compositionally biased region" description="Low complexity" evidence="1">
    <location>
        <begin position="96"/>
        <end position="110"/>
    </location>
</feature>
<feature type="region of interest" description="Disordered" evidence="1">
    <location>
        <begin position="20"/>
        <end position="44"/>
    </location>
</feature>
<dbReference type="EnsemblPlants" id="OPUNC02G17180.1">
    <property type="protein sequence ID" value="OPUNC02G17180.1"/>
    <property type="gene ID" value="OPUNC02G17180"/>
</dbReference>
<evidence type="ECO:0000313" key="3">
    <source>
        <dbReference type="Proteomes" id="UP000026962"/>
    </source>
</evidence>
<dbReference type="HOGENOM" id="CLU_981350_0_0_1"/>
<organism evidence="2">
    <name type="scientific">Oryza punctata</name>
    <name type="common">Red rice</name>
    <dbReference type="NCBI Taxonomy" id="4537"/>
    <lineage>
        <taxon>Eukaryota</taxon>
        <taxon>Viridiplantae</taxon>
        <taxon>Streptophyta</taxon>
        <taxon>Embryophyta</taxon>
        <taxon>Tracheophyta</taxon>
        <taxon>Spermatophyta</taxon>
        <taxon>Magnoliopsida</taxon>
        <taxon>Liliopsida</taxon>
        <taxon>Poales</taxon>
        <taxon>Poaceae</taxon>
        <taxon>BOP clade</taxon>
        <taxon>Oryzoideae</taxon>
        <taxon>Oryzeae</taxon>
        <taxon>Oryzinae</taxon>
        <taxon>Oryza</taxon>
    </lineage>
</organism>
<reference evidence="2" key="1">
    <citation type="submission" date="2015-04" db="UniProtKB">
        <authorList>
            <consortium name="EnsemblPlants"/>
        </authorList>
    </citation>
    <scope>IDENTIFICATION</scope>
</reference>
<dbReference type="Gramene" id="OPUNC02G17180.1">
    <property type="protein sequence ID" value="OPUNC02G17180.1"/>
    <property type="gene ID" value="OPUNC02G17180"/>
</dbReference>
<proteinExistence type="predicted"/>
<name>A0A0E0K0N7_ORYPU</name>